<dbReference type="STRING" id="39962.Lmor_1372"/>
<dbReference type="AlphaFoldDB" id="A0A378JZS5"/>
<reference evidence="3 5" key="1">
    <citation type="submission" date="2015-11" db="EMBL/GenBank/DDBJ databases">
        <title>Genomic analysis of 38 Legionella species identifies large and diverse effector repertoires.</title>
        <authorList>
            <person name="Burstein D."/>
            <person name="Amaro F."/>
            <person name="Zusman T."/>
            <person name="Lifshitz Z."/>
            <person name="Cohen O."/>
            <person name="Gilbert J.A."/>
            <person name="Pupko T."/>
            <person name="Shuman H.A."/>
            <person name="Segal G."/>
        </authorList>
    </citation>
    <scope>NUCLEOTIDE SEQUENCE [LARGE SCALE GENOMIC DNA]</scope>
    <source>
        <strain evidence="3 5">ATCC 43877</strain>
    </source>
</reference>
<dbReference type="Pfam" id="PF02594">
    <property type="entry name" value="DUF167"/>
    <property type="match status" value="1"/>
</dbReference>
<accession>A0A378JZS5</accession>
<dbReference type="Proteomes" id="UP000254040">
    <property type="component" value="Unassembled WGS sequence"/>
</dbReference>
<comment type="similarity">
    <text evidence="1 2">Belongs to the UPF0235 family.</text>
</comment>
<dbReference type="HAMAP" id="MF_00634">
    <property type="entry name" value="UPF0235"/>
    <property type="match status" value="1"/>
</dbReference>
<dbReference type="InterPro" id="IPR036591">
    <property type="entry name" value="YggU-like_sf"/>
</dbReference>
<dbReference type="EMBL" id="LNYN01000019">
    <property type="protein sequence ID" value="KTD34839.1"/>
    <property type="molecule type" value="Genomic_DNA"/>
</dbReference>
<dbReference type="SUPFAM" id="SSF69786">
    <property type="entry name" value="YggU-like"/>
    <property type="match status" value="1"/>
</dbReference>
<name>A0A378JZS5_9GAMM</name>
<organism evidence="4 6">
    <name type="scientific">Legionella moravica</name>
    <dbReference type="NCBI Taxonomy" id="39962"/>
    <lineage>
        <taxon>Bacteria</taxon>
        <taxon>Pseudomonadati</taxon>
        <taxon>Pseudomonadota</taxon>
        <taxon>Gammaproteobacteria</taxon>
        <taxon>Legionellales</taxon>
        <taxon>Legionellaceae</taxon>
        <taxon>Legionella</taxon>
    </lineage>
</organism>
<dbReference type="Proteomes" id="UP000054985">
    <property type="component" value="Unassembled WGS sequence"/>
</dbReference>
<evidence type="ECO:0000313" key="5">
    <source>
        <dbReference type="Proteomes" id="UP000054985"/>
    </source>
</evidence>
<dbReference type="SMART" id="SM01152">
    <property type="entry name" value="DUF167"/>
    <property type="match status" value="1"/>
</dbReference>
<dbReference type="EMBL" id="UGOG01000001">
    <property type="protein sequence ID" value="STX63916.1"/>
    <property type="molecule type" value="Genomic_DNA"/>
</dbReference>
<dbReference type="PANTHER" id="PTHR13420:SF7">
    <property type="entry name" value="UPF0235 PROTEIN C15ORF40"/>
    <property type="match status" value="1"/>
</dbReference>
<proteinExistence type="inferred from homology"/>
<dbReference type="InterPro" id="IPR003746">
    <property type="entry name" value="DUF167"/>
</dbReference>
<sequence length="99" mass="11363">MWFKIEKNYVVLSVYAKPNAKKSALLAIADEALHIALHAKPQDGEANKELIQFLSKQFKLPKSHCELIRGESSRHKQIRVPLSDHLIRLINELKLPNIK</sequence>
<evidence type="ECO:0000256" key="2">
    <source>
        <dbReference type="HAMAP-Rule" id="MF_00634"/>
    </source>
</evidence>
<dbReference type="Gene3D" id="3.30.1200.10">
    <property type="entry name" value="YggU-like"/>
    <property type="match status" value="1"/>
</dbReference>
<protein>
    <recommendedName>
        <fullName evidence="2">UPF0235 protein Lmor_1372</fullName>
    </recommendedName>
</protein>
<dbReference type="RefSeq" id="WP_028383372.1">
    <property type="nucleotide sequence ID" value="NZ_CAAAJG010000010.1"/>
</dbReference>
<gene>
    <name evidence="4" type="primary">yggU</name>
    <name evidence="3" type="ORF">Lmor_1372</name>
    <name evidence="4" type="ORF">NCTC12239_02870</name>
</gene>
<evidence type="ECO:0000313" key="3">
    <source>
        <dbReference type="EMBL" id="KTD34839.1"/>
    </source>
</evidence>
<dbReference type="GO" id="GO:0005737">
    <property type="term" value="C:cytoplasm"/>
    <property type="evidence" value="ECO:0007669"/>
    <property type="project" value="TreeGrafter"/>
</dbReference>
<dbReference type="PANTHER" id="PTHR13420">
    <property type="entry name" value="UPF0235 PROTEIN C15ORF40"/>
    <property type="match status" value="1"/>
</dbReference>
<dbReference type="OrthoDB" id="9800587at2"/>
<evidence type="ECO:0000313" key="6">
    <source>
        <dbReference type="Proteomes" id="UP000254040"/>
    </source>
</evidence>
<evidence type="ECO:0000256" key="1">
    <source>
        <dbReference type="ARBA" id="ARBA00010364"/>
    </source>
</evidence>
<keyword evidence="5" id="KW-1185">Reference proteome</keyword>
<evidence type="ECO:0000313" key="4">
    <source>
        <dbReference type="EMBL" id="STX63916.1"/>
    </source>
</evidence>
<reference evidence="4 6" key="2">
    <citation type="submission" date="2018-06" db="EMBL/GenBank/DDBJ databases">
        <authorList>
            <consortium name="Pathogen Informatics"/>
            <person name="Doyle S."/>
        </authorList>
    </citation>
    <scope>NUCLEOTIDE SEQUENCE [LARGE SCALE GENOMIC DNA]</scope>
    <source>
        <strain evidence="4 6">NCTC12239</strain>
    </source>
</reference>
<dbReference type="NCBIfam" id="TIGR00251">
    <property type="entry name" value="DUF167 family protein"/>
    <property type="match status" value="1"/>
</dbReference>